<dbReference type="EMBL" id="NIDN02000175">
    <property type="protein sequence ID" value="RLL94977.1"/>
    <property type="molecule type" value="Genomic_DNA"/>
</dbReference>
<dbReference type="Pfam" id="PF01494">
    <property type="entry name" value="FAD_binding_3"/>
    <property type="match status" value="1"/>
</dbReference>
<accession>A0A421CYP1</accession>
<organism evidence="5 6">
    <name type="scientific">Aspergillus turcosus</name>
    <dbReference type="NCBI Taxonomy" id="1245748"/>
    <lineage>
        <taxon>Eukaryota</taxon>
        <taxon>Fungi</taxon>
        <taxon>Dikarya</taxon>
        <taxon>Ascomycota</taxon>
        <taxon>Pezizomycotina</taxon>
        <taxon>Eurotiomycetes</taxon>
        <taxon>Eurotiomycetidae</taxon>
        <taxon>Eurotiales</taxon>
        <taxon>Aspergillaceae</taxon>
        <taxon>Aspergillus</taxon>
        <taxon>Aspergillus subgen. Fumigati</taxon>
    </lineage>
</organism>
<dbReference type="STRING" id="1245748.A0A421CYP1"/>
<keyword evidence="1" id="KW-0285">Flavoprotein</keyword>
<evidence type="ECO:0000313" key="6">
    <source>
        <dbReference type="Proteomes" id="UP000215289"/>
    </source>
</evidence>
<keyword evidence="2" id="KW-0274">FAD</keyword>
<dbReference type="Pfam" id="PF21274">
    <property type="entry name" value="Rng_hyd_C"/>
    <property type="match status" value="1"/>
</dbReference>
<name>A0A421CYP1_9EURO</name>
<dbReference type="SUPFAM" id="SSF51905">
    <property type="entry name" value="FAD/NAD(P)-binding domain"/>
    <property type="match status" value="1"/>
</dbReference>
<dbReference type="PANTHER" id="PTHR43004:SF8">
    <property type="entry name" value="FAD-BINDING DOMAIN-CONTAINING PROTEIN-RELATED"/>
    <property type="match status" value="1"/>
</dbReference>
<dbReference type="InterPro" id="IPR036188">
    <property type="entry name" value="FAD/NAD-bd_sf"/>
</dbReference>
<evidence type="ECO:0000313" key="5">
    <source>
        <dbReference type="EMBL" id="RLL94977.1"/>
    </source>
</evidence>
<sequence length="687" mass="76418">MLASRAFPSISPKLKSSTFQLFGSAVRPLRLFSIASAEPIHYTKESKRMMVTFSVPKNTQSNISNVFLSNAMNGTFGTSARAYSNESRTPDVETEFLIVGAGPAGASLACFLTSYGLKGIMVSAAPGTANTPRAHITNMAAQECLRDIGLDKDLETLASKGDHMIHTRWCHSMAGEEYARIHSWGNDPRRKGDYEAASPCTPLDLPQTLLEPVLIRHATVNGFRTRFDTTLLNFTQDADGLYTVILQDNISKSQYRIKTKYLFGADGARSRVVKTLDLPMSIKPGQGLAINILVKADLSHLVKHRQGNLHWVMQPDREHPEFGWQGIVRMVKPWNEWMFILFPNRECDIDIQPSRDEYMSRVRDFIGDDTPAEILDISKWFINEIIAEEYSKGNVMCLGDAVHRHPPMNGLGSNTCIQDAFNLAWKVAYVHRGLADKSLLDTYSVERQPVGKSVITRANQAFRDHFNVWEALGTLPKDLSDRKAALDELASDTEKGEARRKAFRDAITATSHEFHALGIEMGQCYSGRGVYVADEPHPYSPSGSAAEDSILFYEPTTYPGCRLPHVWLNKAVPGPRRSTIDLAGHGAFALLIRGPGGQVWKEAAANISKQLGVPLNAYTIGYRQDWEDVYFDWARLSGVQESGVVLVRPDRFVAWRAQRALSNANDCERKLAQVMRSVLGLSLSNGH</sequence>
<dbReference type="Gene3D" id="3.30.9.10">
    <property type="entry name" value="D-Amino Acid Oxidase, subunit A, domain 2"/>
    <property type="match status" value="1"/>
</dbReference>
<dbReference type="InterPro" id="IPR050641">
    <property type="entry name" value="RIFMO-like"/>
</dbReference>
<evidence type="ECO:0000256" key="3">
    <source>
        <dbReference type="ARBA" id="ARBA00023002"/>
    </source>
</evidence>
<dbReference type="Proteomes" id="UP000215289">
    <property type="component" value="Unassembled WGS sequence"/>
</dbReference>
<reference evidence="5 6" key="1">
    <citation type="submission" date="2018-08" db="EMBL/GenBank/DDBJ databases">
        <title>Draft genome sequences of two Aspergillus turcosus clinical strains isolated from bronchoalveolar lavage fluid: one azole-susceptible and the other azole-resistant.</title>
        <authorList>
            <person name="Parent-Michaud M."/>
            <person name="Dufresne P.J."/>
            <person name="Fournier E."/>
            <person name="Martineau C."/>
            <person name="Moreira S."/>
            <person name="Perkins V."/>
            <person name="De Repentigny L."/>
            <person name="Dufresne S.F."/>
        </authorList>
    </citation>
    <scope>NUCLEOTIDE SEQUENCE [LARGE SCALE GENOMIC DNA]</scope>
    <source>
        <strain evidence="5">HMR AF 1038</strain>
    </source>
</reference>
<evidence type="ECO:0000259" key="4">
    <source>
        <dbReference type="Pfam" id="PF01494"/>
    </source>
</evidence>
<evidence type="ECO:0000256" key="2">
    <source>
        <dbReference type="ARBA" id="ARBA00022827"/>
    </source>
</evidence>
<dbReference type="GO" id="GO:0071949">
    <property type="term" value="F:FAD binding"/>
    <property type="evidence" value="ECO:0007669"/>
    <property type="project" value="InterPro"/>
</dbReference>
<dbReference type="PRINTS" id="PR00420">
    <property type="entry name" value="RNGMNOXGNASE"/>
</dbReference>
<keyword evidence="6" id="KW-1185">Reference proteome</keyword>
<comment type="caution">
    <text evidence="5">The sequence shown here is derived from an EMBL/GenBank/DDBJ whole genome shotgun (WGS) entry which is preliminary data.</text>
</comment>
<dbReference type="PANTHER" id="PTHR43004">
    <property type="entry name" value="TRK SYSTEM POTASSIUM UPTAKE PROTEIN"/>
    <property type="match status" value="1"/>
</dbReference>
<keyword evidence="3" id="KW-0560">Oxidoreductase</keyword>
<dbReference type="Gene3D" id="3.50.50.60">
    <property type="entry name" value="FAD/NAD(P)-binding domain"/>
    <property type="match status" value="1"/>
</dbReference>
<dbReference type="InterPro" id="IPR002938">
    <property type="entry name" value="FAD-bd"/>
</dbReference>
<dbReference type="GO" id="GO:0016709">
    <property type="term" value="F:oxidoreductase activity, acting on paired donors, with incorporation or reduction of molecular oxygen, NAD(P)H as one donor, and incorporation of one atom of oxygen"/>
    <property type="evidence" value="ECO:0007669"/>
    <property type="project" value="UniProtKB-ARBA"/>
</dbReference>
<dbReference type="AlphaFoldDB" id="A0A421CYP1"/>
<feature type="domain" description="FAD-binding" evidence="4">
    <location>
        <begin position="93"/>
        <end position="457"/>
    </location>
</feature>
<dbReference type="Gene3D" id="3.40.30.120">
    <property type="match status" value="1"/>
</dbReference>
<dbReference type="OrthoDB" id="2690153at2759"/>
<proteinExistence type="predicted"/>
<evidence type="ECO:0000256" key="1">
    <source>
        <dbReference type="ARBA" id="ARBA00022630"/>
    </source>
</evidence>
<gene>
    <name evidence="5" type="ORF">CFD26_104334</name>
</gene>
<protein>
    <recommendedName>
        <fullName evidence="4">FAD-binding domain-containing protein</fullName>
    </recommendedName>
</protein>